<comment type="caution">
    <text evidence="1">The sequence shown here is derived from an EMBL/GenBank/DDBJ whole genome shotgun (WGS) entry which is preliminary data.</text>
</comment>
<organism evidence="1 2">
    <name type="scientific">Propionibacterium acidifaciens F0233</name>
    <dbReference type="NCBI Taxonomy" id="553198"/>
    <lineage>
        <taxon>Bacteria</taxon>
        <taxon>Bacillati</taxon>
        <taxon>Actinomycetota</taxon>
        <taxon>Actinomycetes</taxon>
        <taxon>Propionibacteriales</taxon>
        <taxon>Propionibacteriaceae</taxon>
        <taxon>Propionibacterium</taxon>
    </lineage>
</organism>
<keyword evidence="2" id="KW-1185">Reference proteome</keyword>
<accession>U2RLM1</accession>
<dbReference type="AlphaFoldDB" id="U2RLM1"/>
<sequence length="53" mass="5311">MTALVAASATLLLIGAVSLVLGLGPGPGAGVLADLQARASSRWTTAPRARRVR</sequence>
<dbReference type="Proteomes" id="UP000017052">
    <property type="component" value="Unassembled WGS sequence"/>
</dbReference>
<gene>
    <name evidence="1" type="ORF">HMPREF0682_0075</name>
</gene>
<reference evidence="1" key="1">
    <citation type="submission" date="2013-08" db="EMBL/GenBank/DDBJ databases">
        <authorList>
            <person name="Durkin A.S."/>
            <person name="Haft D.R."/>
            <person name="McCorrison J."/>
            <person name="Torralba M."/>
            <person name="Gillis M."/>
            <person name="Haft D.H."/>
            <person name="Methe B."/>
            <person name="Sutton G."/>
            <person name="Nelson K.E."/>
        </authorList>
    </citation>
    <scope>NUCLEOTIDE SEQUENCE [LARGE SCALE GENOMIC DNA]</scope>
    <source>
        <strain evidence="1">F0233</strain>
    </source>
</reference>
<dbReference type="EMBL" id="ACVN02000274">
    <property type="protein sequence ID" value="ERK51612.1"/>
    <property type="molecule type" value="Genomic_DNA"/>
</dbReference>
<protein>
    <submittedName>
        <fullName evidence="1">Uncharacterized protein</fullName>
    </submittedName>
</protein>
<proteinExistence type="predicted"/>
<feature type="non-terminal residue" evidence="1">
    <location>
        <position position="53"/>
    </location>
</feature>
<name>U2RLM1_9ACTN</name>
<evidence type="ECO:0000313" key="2">
    <source>
        <dbReference type="Proteomes" id="UP000017052"/>
    </source>
</evidence>
<evidence type="ECO:0000313" key="1">
    <source>
        <dbReference type="EMBL" id="ERK51612.1"/>
    </source>
</evidence>